<dbReference type="KEGG" id="bov:BOV_A0400"/>
<dbReference type="AlphaFoldDB" id="A0A0H3AVS7"/>
<feature type="transmembrane region" description="Helical" evidence="6">
    <location>
        <begin position="233"/>
        <end position="250"/>
    </location>
</feature>
<feature type="transmembrane region" description="Helical" evidence="6">
    <location>
        <begin position="50"/>
        <end position="71"/>
    </location>
</feature>
<keyword evidence="5 6" id="KW-0472">Membrane</keyword>
<accession>A0A0H3AVS7</accession>
<feature type="transmembrane region" description="Helical" evidence="6">
    <location>
        <begin position="256"/>
        <end position="278"/>
    </location>
</feature>
<sequence length="372" mass="41443">MNRTRIPGRLQLSRNSSRVLMSVQRASFYILLTLVTIAFAWLLIPYYTAVLWAVIMAVIFYPVQQWLVLLLRGRRNIAAFLSVLMCICLVIIPMLAIFGSLVDEGTSLYQRLSSREFDINGYIARIMAALPESLEEWLKRFELGTFADWRARISSVVMQGSQLFAARLVSFGQNTLQFFIGFGIMLYLLFFLFRDGADVGKKIRRAIPLSDDYTRQFLEKFTAVIRATVKGNIIIAIIQGMIGGVTFWLLGIEAALLWGVIMTFCSMLPAVGAALVWTPAAVWFFVSGDWWSGAILVVVGVLVIGLVDNLLRPPLVGKGTRMPDYVVLISTVGGISLIGINGFVIGPLIAAMFIAAWSLLAEEQKDQHMPDQ</sequence>
<evidence type="ECO:0000313" key="8">
    <source>
        <dbReference type="Proteomes" id="UP000006383"/>
    </source>
</evidence>
<protein>
    <submittedName>
        <fullName evidence="7">Membrane protein</fullName>
    </submittedName>
</protein>
<evidence type="ECO:0000256" key="6">
    <source>
        <dbReference type="SAM" id="Phobius"/>
    </source>
</evidence>
<dbReference type="PANTHER" id="PTHR21716:SF4">
    <property type="entry name" value="TRANSMEMBRANE PROTEIN 245"/>
    <property type="match status" value="1"/>
</dbReference>
<dbReference type="Proteomes" id="UP000006383">
    <property type="component" value="Chromosome II"/>
</dbReference>
<proteinExistence type="inferred from homology"/>
<feature type="transmembrane region" description="Helical" evidence="6">
    <location>
        <begin position="78"/>
        <end position="102"/>
    </location>
</feature>
<evidence type="ECO:0000256" key="2">
    <source>
        <dbReference type="ARBA" id="ARBA00009773"/>
    </source>
</evidence>
<comment type="similarity">
    <text evidence="2">Belongs to the autoinducer-2 exporter (AI-2E) (TC 2.A.86) family.</text>
</comment>
<evidence type="ECO:0000256" key="4">
    <source>
        <dbReference type="ARBA" id="ARBA00022989"/>
    </source>
</evidence>
<feature type="transmembrane region" description="Helical" evidence="6">
    <location>
        <begin position="176"/>
        <end position="193"/>
    </location>
</feature>
<reference evidence="8" key="1">
    <citation type="journal article" date="2009" name="PLoS ONE">
        <title>Genome degradation in Brucella ovis corresponds with narrowing of its host range and tissue tropism.</title>
        <authorList>
            <person name="Tsolis R.M."/>
            <person name="Seshadri R."/>
            <person name="Santos R.L."/>
            <person name="Sangari F.J."/>
            <person name="Lobo J.M."/>
            <person name="de Jong M.F."/>
            <person name="Ren Q."/>
            <person name="Myers G."/>
            <person name="Brinkac L.M."/>
            <person name="Nelson W.C."/>
            <person name="Deboy R.T."/>
            <person name="Angiuoli S."/>
            <person name="Khouri H."/>
            <person name="Dimitrov G."/>
            <person name="Robinson J.R."/>
            <person name="Mulligan S."/>
            <person name="Walker R.L."/>
            <person name="Elzer P.E."/>
            <person name="Hassan K.A."/>
            <person name="Paulsen I.T."/>
        </authorList>
    </citation>
    <scope>NUCLEOTIDE SEQUENCE [LARGE SCALE GENOMIC DNA]</scope>
    <source>
        <strain evidence="8">ATCC 25840 / 63/290 / NCTC 10512</strain>
    </source>
</reference>
<evidence type="ECO:0000256" key="3">
    <source>
        <dbReference type="ARBA" id="ARBA00022692"/>
    </source>
</evidence>
<comment type="subcellular location">
    <subcellularLocation>
        <location evidence="1">Membrane</location>
        <topology evidence="1">Multi-pass membrane protein</topology>
    </subcellularLocation>
</comment>
<dbReference type="InterPro" id="IPR002549">
    <property type="entry name" value="AI-2E-like"/>
</dbReference>
<dbReference type="HOGENOM" id="CLU_041771_2_2_5"/>
<organism evidence="7 8">
    <name type="scientific">Brucella ovis (strain ATCC 25840 / 63/290 / NCTC 10512)</name>
    <dbReference type="NCBI Taxonomy" id="444178"/>
    <lineage>
        <taxon>Bacteria</taxon>
        <taxon>Pseudomonadati</taxon>
        <taxon>Pseudomonadota</taxon>
        <taxon>Alphaproteobacteria</taxon>
        <taxon>Hyphomicrobiales</taxon>
        <taxon>Brucellaceae</taxon>
        <taxon>Brucella/Ochrobactrum group</taxon>
        <taxon>Brucella</taxon>
    </lineage>
</organism>
<feature type="transmembrane region" description="Helical" evidence="6">
    <location>
        <begin position="26"/>
        <end position="44"/>
    </location>
</feature>
<keyword evidence="4 6" id="KW-1133">Transmembrane helix</keyword>
<keyword evidence="3 6" id="KW-0812">Transmembrane</keyword>
<dbReference type="PANTHER" id="PTHR21716">
    <property type="entry name" value="TRANSMEMBRANE PROTEIN"/>
    <property type="match status" value="1"/>
</dbReference>
<feature type="transmembrane region" description="Helical" evidence="6">
    <location>
        <begin position="290"/>
        <end position="307"/>
    </location>
</feature>
<dbReference type="Pfam" id="PF01594">
    <property type="entry name" value="AI-2E_transport"/>
    <property type="match status" value="1"/>
</dbReference>
<evidence type="ECO:0000313" key="7">
    <source>
        <dbReference type="EMBL" id="ABQ62888.1"/>
    </source>
</evidence>
<evidence type="ECO:0000256" key="5">
    <source>
        <dbReference type="ARBA" id="ARBA00023136"/>
    </source>
</evidence>
<feature type="transmembrane region" description="Helical" evidence="6">
    <location>
        <begin position="327"/>
        <end position="360"/>
    </location>
</feature>
<dbReference type="EMBL" id="CP000709">
    <property type="protein sequence ID" value="ABQ62888.1"/>
    <property type="molecule type" value="Genomic_DNA"/>
</dbReference>
<dbReference type="GO" id="GO:0016020">
    <property type="term" value="C:membrane"/>
    <property type="evidence" value="ECO:0007669"/>
    <property type="project" value="UniProtKB-SubCell"/>
</dbReference>
<name>A0A0H3AVS7_BRUO2</name>
<keyword evidence="8" id="KW-1185">Reference proteome</keyword>
<evidence type="ECO:0000256" key="1">
    <source>
        <dbReference type="ARBA" id="ARBA00004141"/>
    </source>
</evidence>
<gene>
    <name evidence="7" type="ordered locus">BOV_A0400</name>
</gene>